<sequence>MEVVADAKTEDEHYSHRLRKCSDPLDVFLTMILYVKIRNKASLEVTSADTSSNSVNDIKAIQRWFLSKSGQPSELCYGYRLDPGIQNSWYIE</sequence>
<proteinExistence type="predicted"/>
<evidence type="ECO:0000313" key="1">
    <source>
        <dbReference type="EMBL" id="CAG8610300.1"/>
    </source>
</evidence>
<comment type="caution">
    <text evidence="1">The sequence shown here is derived from an EMBL/GenBank/DDBJ whole genome shotgun (WGS) entry which is preliminary data.</text>
</comment>
<keyword evidence="2" id="KW-1185">Reference proteome</keyword>
<evidence type="ECO:0000313" key="2">
    <source>
        <dbReference type="Proteomes" id="UP000789739"/>
    </source>
</evidence>
<accession>A0A9N9GJF6</accession>
<dbReference type="AlphaFoldDB" id="A0A9N9GJF6"/>
<dbReference type="Proteomes" id="UP000789739">
    <property type="component" value="Unassembled WGS sequence"/>
</dbReference>
<dbReference type="EMBL" id="CAJVPI010001387">
    <property type="protein sequence ID" value="CAG8610300.1"/>
    <property type="molecule type" value="Genomic_DNA"/>
</dbReference>
<reference evidence="1" key="1">
    <citation type="submission" date="2021-06" db="EMBL/GenBank/DDBJ databases">
        <authorList>
            <person name="Kallberg Y."/>
            <person name="Tangrot J."/>
            <person name="Rosling A."/>
        </authorList>
    </citation>
    <scope>NUCLEOTIDE SEQUENCE</scope>
    <source>
        <strain evidence="1">BR232B</strain>
    </source>
</reference>
<organism evidence="1 2">
    <name type="scientific">Paraglomus brasilianum</name>
    <dbReference type="NCBI Taxonomy" id="144538"/>
    <lineage>
        <taxon>Eukaryota</taxon>
        <taxon>Fungi</taxon>
        <taxon>Fungi incertae sedis</taxon>
        <taxon>Mucoromycota</taxon>
        <taxon>Glomeromycotina</taxon>
        <taxon>Glomeromycetes</taxon>
        <taxon>Paraglomerales</taxon>
        <taxon>Paraglomeraceae</taxon>
        <taxon>Paraglomus</taxon>
    </lineage>
</organism>
<gene>
    <name evidence="1" type="ORF">PBRASI_LOCUS8129</name>
</gene>
<name>A0A9N9GJF6_9GLOM</name>
<protein>
    <submittedName>
        <fullName evidence="1">1717_t:CDS:1</fullName>
    </submittedName>
</protein>